<evidence type="ECO:0000313" key="2">
    <source>
        <dbReference type="Proteomes" id="UP001054945"/>
    </source>
</evidence>
<keyword evidence="2" id="KW-1185">Reference proteome</keyword>
<proteinExistence type="predicted"/>
<dbReference type="Proteomes" id="UP001054945">
    <property type="component" value="Unassembled WGS sequence"/>
</dbReference>
<accession>A0AAV4UAI3</accession>
<organism evidence="1 2">
    <name type="scientific">Caerostris extrusa</name>
    <name type="common">Bark spider</name>
    <name type="synonym">Caerostris bankana</name>
    <dbReference type="NCBI Taxonomy" id="172846"/>
    <lineage>
        <taxon>Eukaryota</taxon>
        <taxon>Metazoa</taxon>
        <taxon>Ecdysozoa</taxon>
        <taxon>Arthropoda</taxon>
        <taxon>Chelicerata</taxon>
        <taxon>Arachnida</taxon>
        <taxon>Araneae</taxon>
        <taxon>Araneomorphae</taxon>
        <taxon>Entelegynae</taxon>
        <taxon>Araneoidea</taxon>
        <taxon>Araneidae</taxon>
        <taxon>Caerostris</taxon>
    </lineage>
</organism>
<sequence length="125" mass="14856">MSHQKLWNLTSFLVHKTKTHIQMLILMLCHLRILRIIKIVGSNVTPRPQNQEERIQMRIHVLNYNQCLMHQRKTENYSAIPMLQNQDLYQNGNPSKDLINSQCTTKKIISKARETGIYLKWEPIY</sequence>
<comment type="caution">
    <text evidence="1">The sequence shown here is derived from an EMBL/GenBank/DDBJ whole genome shotgun (WGS) entry which is preliminary data.</text>
</comment>
<reference evidence="1 2" key="1">
    <citation type="submission" date="2021-06" db="EMBL/GenBank/DDBJ databases">
        <title>Caerostris extrusa draft genome.</title>
        <authorList>
            <person name="Kono N."/>
            <person name="Arakawa K."/>
        </authorList>
    </citation>
    <scope>NUCLEOTIDE SEQUENCE [LARGE SCALE GENOMIC DNA]</scope>
</reference>
<dbReference type="AlphaFoldDB" id="A0AAV4UAI3"/>
<name>A0AAV4UAI3_CAEEX</name>
<protein>
    <submittedName>
        <fullName evidence="1">Uncharacterized protein</fullName>
    </submittedName>
</protein>
<dbReference type="EMBL" id="BPLR01012546">
    <property type="protein sequence ID" value="GIY54725.1"/>
    <property type="molecule type" value="Genomic_DNA"/>
</dbReference>
<gene>
    <name evidence="1" type="ORF">CEXT_176481</name>
</gene>
<evidence type="ECO:0000313" key="1">
    <source>
        <dbReference type="EMBL" id="GIY54725.1"/>
    </source>
</evidence>